<feature type="region of interest" description="Disordered" evidence="2">
    <location>
        <begin position="228"/>
        <end position="285"/>
    </location>
</feature>
<name>A0A445ADQ4_ARAHY</name>
<proteinExistence type="predicted"/>
<dbReference type="PROSITE" id="PS50158">
    <property type="entry name" value="ZF_CCHC"/>
    <property type="match status" value="1"/>
</dbReference>
<dbReference type="Pfam" id="PF14392">
    <property type="entry name" value="zf-CCHC_4"/>
    <property type="match status" value="1"/>
</dbReference>
<keyword evidence="1" id="KW-0862">Zinc</keyword>
<dbReference type="AlphaFoldDB" id="A0A445ADQ4"/>
<dbReference type="GO" id="GO:0008270">
    <property type="term" value="F:zinc ion binding"/>
    <property type="evidence" value="ECO:0007669"/>
    <property type="project" value="UniProtKB-KW"/>
</dbReference>
<dbReference type="EMBL" id="SDMP01000012">
    <property type="protein sequence ID" value="RYR24547.1"/>
    <property type="molecule type" value="Genomic_DNA"/>
</dbReference>
<dbReference type="InterPro" id="IPR036875">
    <property type="entry name" value="Znf_CCHC_sf"/>
</dbReference>
<dbReference type="InterPro" id="IPR040256">
    <property type="entry name" value="At4g02000-like"/>
</dbReference>
<reference evidence="4 5" key="1">
    <citation type="submission" date="2019-01" db="EMBL/GenBank/DDBJ databases">
        <title>Sequencing of cultivated peanut Arachis hypogaea provides insights into genome evolution and oil improvement.</title>
        <authorList>
            <person name="Chen X."/>
        </authorList>
    </citation>
    <scope>NUCLEOTIDE SEQUENCE [LARGE SCALE GENOMIC DNA]</scope>
    <source>
        <strain evidence="5">cv. Fuhuasheng</strain>
        <tissue evidence="4">Leaves</tissue>
    </source>
</reference>
<dbReference type="InterPro" id="IPR001878">
    <property type="entry name" value="Znf_CCHC"/>
</dbReference>
<organism evidence="4 5">
    <name type="scientific">Arachis hypogaea</name>
    <name type="common">Peanut</name>
    <dbReference type="NCBI Taxonomy" id="3818"/>
    <lineage>
        <taxon>Eukaryota</taxon>
        <taxon>Viridiplantae</taxon>
        <taxon>Streptophyta</taxon>
        <taxon>Embryophyta</taxon>
        <taxon>Tracheophyta</taxon>
        <taxon>Spermatophyta</taxon>
        <taxon>Magnoliopsida</taxon>
        <taxon>eudicotyledons</taxon>
        <taxon>Gunneridae</taxon>
        <taxon>Pentapetalae</taxon>
        <taxon>rosids</taxon>
        <taxon>fabids</taxon>
        <taxon>Fabales</taxon>
        <taxon>Fabaceae</taxon>
        <taxon>Papilionoideae</taxon>
        <taxon>50 kb inversion clade</taxon>
        <taxon>dalbergioids sensu lato</taxon>
        <taxon>Dalbergieae</taxon>
        <taxon>Pterocarpus clade</taxon>
        <taxon>Arachis</taxon>
    </lineage>
</organism>
<feature type="compositionally biased region" description="Basic and acidic residues" evidence="2">
    <location>
        <begin position="268"/>
        <end position="285"/>
    </location>
</feature>
<evidence type="ECO:0000256" key="2">
    <source>
        <dbReference type="SAM" id="MobiDB-lite"/>
    </source>
</evidence>
<accession>A0A445ADQ4</accession>
<sequence length="285" mass="32431">MTRPNMSTESIEGTTITLNFHLSLGFKAGSFNLIEKIITDRELKYKAIKNSILGMWGNPKNVTISEVGRNKVLISFKDSRTGNRFLRNGTPDEPTKVPVEKLNAETARTIGEMIGIVGEVEDPIKEGTLQRNFLRLRAAINITQPLQTGFWLNRGNKPKSCISFHYERLQDNYCFKCGIIGHEKRNCDKSQAMECWTLLNQRMGTERARPLHSPREEEAWEQQIRENEVARGDQMLEDEGVNSKSTENDPTNQRVKGVEEIEVTSGEIKTKETDGRGGEKMEEQR</sequence>
<keyword evidence="5" id="KW-1185">Reference proteome</keyword>
<dbReference type="PANTHER" id="PTHR31286:SF178">
    <property type="entry name" value="DUF4283 DOMAIN-CONTAINING PROTEIN"/>
    <property type="match status" value="1"/>
</dbReference>
<keyword evidence="1" id="KW-0479">Metal-binding</keyword>
<dbReference type="GO" id="GO:0003676">
    <property type="term" value="F:nucleic acid binding"/>
    <property type="evidence" value="ECO:0007669"/>
    <property type="project" value="InterPro"/>
</dbReference>
<evidence type="ECO:0000259" key="3">
    <source>
        <dbReference type="PROSITE" id="PS50158"/>
    </source>
</evidence>
<feature type="compositionally biased region" description="Polar residues" evidence="2">
    <location>
        <begin position="242"/>
        <end position="254"/>
    </location>
</feature>
<evidence type="ECO:0000256" key="1">
    <source>
        <dbReference type="PROSITE-ProRule" id="PRU00047"/>
    </source>
</evidence>
<feature type="domain" description="CCHC-type" evidence="3">
    <location>
        <begin position="174"/>
        <end position="189"/>
    </location>
</feature>
<dbReference type="PANTHER" id="PTHR31286">
    <property type="entry name" value="GLYCINE-RICH CELL WALL STRUCTURAL PROTEIN 1.8-LIKE"/>
    <property type="match status" value="1"/>
</dbReference>
<dbReference type="SUPFAM" id="SSF57756">
    <property type="entry name" value="Retrovirus zinc finger-like domains"/>
    <property type="match status" value="1"/>
</dbReference>
<dbReference type="InterPro" id="IPR025836">
    <property type="entry name" value="Zn_knuckle_CX2CX4HX4C"/>
</dbReference>
<evidence type="ECO:0000313" key="4">
    <source>
        <dbReference type="EMBL" id="RYR24547.1"/>
    </source>
</evidence>
<evidence type="ECO:0000313" key="5">
    <source>
        <dbReference type="Proteomes" id="UP000289738"/>
    </source>
</evidence>
<keyword evidence="1" id="KW-0863">Zinc-finger</keyword>
<gene>
    <name evidence="4" type="ORF">Ahy_B02g058049</name>
</gene>
<comment type="caution">
    <text evidence="4">The sequence shown here is derived from an EMBL/GenBank/DDBJ whole genome shotgun (WGS) entry which is preliminary data.</text>
</comment>
<dbReference type="Proteomes" id="UP000289738">
    <property type="component" value="Chromosome B02"/>
</dbReference>
<protein>
    <recommendedName>
        <fullName evidence="3">CCHC-type domain-containing protein</fullName>
    </recommendedName>
</protein>